<sequence length="439" mass="52284">PEQDCFYFISLTHTHIHLKIRTYYSRCCYIFNLRRFLFGIFSCALRVKKSNVDLLCKTAHADGYYGAWPGWAVSISMLPLTLPHHRQFSVQLLLHEHHTRLISFLLQRWDNVYLYTQTERNASLSSVSLALDEKKIMIMCKLEQESIRTSLMQISKQIRRRKFPKSILSKSDKTDNKVKRIGPHIEIFQVFRGRKKFAITKNIIKMVTVMQAFVRGWLERKRFQRIMIKALYHGPDLRTVINMYCRQIHRVKYRLGLWRTRQIINLTELEEWMDRKKFYETMFAKREDWQGLERSELLKYFNDCGHFPTHQQIDEVWDLVHRARQTSLSITNSRSPPKPMSMELVMASYHLILCRPLLLLPLIFPPSGSFPMSQFFTSEHFYENWNFLHVGLIGKESACQCRRHGFDPWVGKIPWKRKWQPVPVVLLRKSLGTWWATGP</sequence>
<feature type="non-terminal residue" evidence="1">
    <location>
        <position position="1"/>
    </location>
</feature>
<protein>
    <recommendedName>
        <fullName evidence="3">IQ motif containing M</fullName>
    </recommendedName>
</protein>
<evidence type="ECO:0000313" key="2">
    <source>
        <dbReference type="Proteomes" id="UP000326062"/>
    </source>
</evidence>
<evidence type="ECO:0008006" key="3">
    <source>
        <dbReference type="Google" id="ProtNLM"/>
    </source>
</evidence>
<keyword evidence="2" id="KW-1185">Reference proteome</keyword>
<dbReference type="PROSITE" id="PS50096">
    <property type="entry name" value="IQ"/>
    <property type="match status" value="1"/>
</dbReference>
<dbReference type="SMART" id="SM00015">
    <property type="entry name" value="IQ"/>
    <property type="match status" value="1"/>
</dbReference>
<reference evidence="1 2" key="1">
    <citation type="submission" date="2019-06" db="EMBL/GenBank/DDBJ databases">
        <title>Discovery of a novel chromosome fission-fusion reversal in muntjac.</title>
        <authorList>
            <person name="Mudd A.B."/>
            <person name="Bredeson J.V."/>
            <person name="Baum R."/>
            <person name="Hockemeyer D."/>
            <person name="Rokhsar D.S."/>
        </authorList>
    </citation>
    <scope>NUCLEOTIDE SEQUENCE [LARGE SCALE GENOMIC DNA]</scope>
    <source>
        <strain evidence="1">UCam_UCB_Mr</strain>
        <tissue evidence="1">Fibroblast cell line</tissue>
    </source>
</reference>
<proteinExistence type="predicted"/>
<comment type="caution">
    <text evidence="1">The sequence shown here is derived from an EMBL/GenBank/DDBJ whole genome shotgun (WGS) entry which is preliminary data.</text>
</comment>
<evidence type="ECO:0000313" key="1">
    <source>
        <dbReference type="EMBL" id="KAB0370214.1"/>
    </source>
</evidence>
<gene>
    <name evidence="1" type="ORF">FD755_018176</name>
</gene>
<dbReference type="EMBL" id="VCEB01000014">
    <property type="protein sequence ID" value="KAB0370214.1"/>
    <property type="molecule type" value="Genomic_DNA"/>
</dbReference>
<dbReference type="PANTHER" id="PTHR35978:SF1">
    <property type="entry name" value="IQ DOMAIN-CONTAINING PROTEIN M"/>
    <property type="match status" value="1"/>
</dbReference>
<dbReference type="Pfam" id="PF00612">
    <property type="entry name" value="IQ"/>
    <property type="match status" value="1"/>
</dbReference>
<dbReference type="AlphaFoldDB" id="A0A5N3X9A1"/>
<name>A0A5N3X9A1_MUNRE</name>
<dbReference type="Proteomes" id="UP000326062">
    <property type="component" value="Chromosome 20"/>
</dbReference>
<dbReference type="InterPro" id="IPR000048">
    <property type="entry name" value="IQ_motif_EF-hand-BS"/>
</dbReference>
<organism evidence="1 2">
    <name type="scientific">Muntiacus reevesi</name>
    <name type="common">Reeves' muntjac</name>
    <name type="synonym">Cervus reevesi</name>
    <dbReference type="NCBI Taxonomy" id="9886"/>
    <lineage>
        <taxon>Eukaryota</taxon>
        <taxon>Metazoa</taxon>
        <taxon>Chordata</taxon>
        <taxon>Craniata</taxon>
        <taxon>Vertebrata</taxon>
        <taxon>Euteleostomi</taxon>
        <taxon>Mammalia</taxon>
        <taxon>Eutheria</taxon>
        <taxon>Laurasiatheria</taxon>
        <taxon>Artiodactyla</taxon>
        <taxon>Ruminantia</taxon>
        <taxon>Pecora</taxon>
        <taxon>Cervidae</taxon>
        <taxon>Muntiacinae</taxon>
        <taxon>Muntiacus</taxon>
    </lineage>
</organism>
<dbReference type="PANTHER" id="PTHR35978">
    <property type="entry name" value="IQ DOMAIN-CONTAINING PROTEIN M"/>
    <property type="match status" value="1"/>
</dbReference>
<accession>A0A5N3X9A1</accession>